<dbReference type="AlphaFoldDB" id="A0A1N3FYK0"/>
<name>A0A1N3FYK0_9MYCO</name>
<reference evidence="3 4" key="1">
    <citation type="submission" date="2016-11" db="EMBL/GenBank/DDBJ databases">
        <authorList>
            <consortium name="Pathogen Informatics"/>
        </authorList>
    </citation>
    <scope>NUCLEOTIDE SEQUENCE [LARGE SCALE GENOMIC DNA]</scope>
    <source>
        <strain evidence="1 4">104</strain>
        <strain evidence="2 3">696</strain>
    </source>
</reference>
<dbReference type="EMBL" id="FSQE01000017">
    <property type="protein sequence ID" value="SIN50550.1"/>
    <property type="molecule type" value="Genomic_DNA"/>
</dbReference>
<sequence>MARARWLGRLQGKVPEHLHGTNTGVSRYGCLCPRCRDAAEAERERRQEATRHTAVNYKAPWTDSDIEIALDRNLTVIEAAQRLGRTHSAVRALRYKYRDS</sequence>
<gene>
    <name evidence="1" type="ORF">SAMEA2070301_01254</name>
    <name evidence="2" type="ORF">SAMEA2152244_04914</name>
</gene>
<organism evidence="1 4">
    <name type="scientific">Mycobacteroides abscessus subsp. abscessus</name>
    <dbReference type="NCBI Taxonomy" id="1185650"/>
    <lineage>
        <taxon>Bacteria</taxon>
        <taxon>Bacillati</taxon>
        <taxon>Actinomycetota</taxon>
        <taxon>Actinomycetes</taxon>
        <taxon>Mycobacteriales</taxon>
        <taxon>Mycobacteriaceae</taxon>
        <taxon>Mycobacteroides</taxon>
        <taxon>Mycobacteroides abscessus</taxon>
    </lineage>
</organism>
<protein>
    <submittedName>
        <fullName evidence="1">Uncharacterized protein</fullName>
    </submittedName>
</protein>
<proteinExistence type="predicted"/>
<evidence type="ECO:0000313" key="1">
    <source>
        <dbReference type="EMBL" id="SIA50776.1"/>
    </source>
</evidence>
<evidence type="ECO:0000313" key="3">
    <source>
        <dbReference type="Proteomes" id="UP000184831"/>
    </source>
</evidence>
<dbReference type="Proteomes" id="UP000185210">
    <property type="component" value="Unassembled WGS sequence"/>
</dbReference>
<evidence type="ECO:0000313" key="4">
    <source>
        <dbReference type="Proteomes" id="UP000185210"/>
    </source>
</evidence>
<evidence type="ECO:0000313" key="2">
    <source>
        <dbReference type="EMBL" id="SIN50550.1"/>
    </source>
</evidence>
<comment type="caution">
    <text evidence="1">The sequence shown here is derived from an EMBL/GenBank/DDBJ whole genome shotgun (WGS) entry which is preliminary data.</text>
</comment>
<dbReference type="Proteomes" id="UP000184831">
    <property type="component" value="Unassembled WGS sequence"/>
</dbReference>
<dbReference type="EMBL" id="FSHM01000002">
    <property type="protein sequence ID" value="SIA50776.1"/>
    <property type="molecule type" value="Genomic_DNA"/>
</dbReference>
<accession>A0A1N3FYK0</accession>